<evidence type="ECO:0000256" key="7">
    <source>
        <dbReference type="ARBA" id="ARBA00022688"/>
    </source>
</evidence>
<comment type="similarity">
    <text evidence="3 11">Belongs to the UbiA prenyltransferase family.</text>
</comment>
<dbReference type="STRING" id="260084.SAMN02927928_2201"/>
<sequence length="365" mass="40389">MVVGHLTFLYLWPPHFPLDNSGGAVHQKAMTTHAPLPDAARLNWVDRYAPRALQPWLKLGRLDRPIGIWLLFLPGAMGLAFAIAHPFFANNLDGTARLLPPHEVLRYHFPWVKLLLFAIGSVLMRAAGCAFNDFVDRDFDAKVERTRGRPIPSGQISPKQALAFAAGCSLISFLILIQLGWLTIALGAGSLLLVAAYPFMKRITWWPQAWLGLTFNWGFLMGFATVTGTLTLPALLFYAGLIFWTLGYDTIYALQDIEDDAMIGVKSSARALGKHTITGVSLFYGAASVLTGVAAYLAGLPQLFFVGLLLVTTHLFMQLVRLRPDSSGERWEPALALRLFKSNRTTGLIWFFSLLAVHFTGFLNT</sequence>
<evidence type="ECO:0000256" key="1">
    <source>
        <dbReference type="ARBA" id="ARBA00001946"/>
    </source>
</evidence>
<keyword evidence="5 11" id="KW-0997">Cell inner membrane</keyword>
<evidence type="ECO:0000313" key="14">
    <source>
        <dbReference type="Proteomes" id="UP000199150"/>
    </source>
</evidence>
<feature type="transmembrane region" description="Helical" evidence="11">
    <location>
        <begin position="209"/>
        <end position="229"/>
    </location>
</feature>
<evidence type="ECO:0000256" key="12">
    <source>
        <dbReference type="NCBIfam" id="TIGR01474"/>
    </source>
</evidence>
<proteinExistence type="inferred from homology"/>
<dbReference type="GO" id="GO:0008412">
    <property type="term" value="F:4-hydroxybenzoate polyprenyltransferase activity"/>
    <property type="evidence" value="ECO:0007669"/>
    <property type="project" value="UniProtKB-UniRule"/>
</dbReference>
<dbReference type="InterPro" id="IPR044878">
    <property type="entry name" value="UbiA_sf"/>
</dbReference>
<keyword evidence="7 11" id="KW-0831">Ubiquinone biosynthesis</keyword>
<evidence type="ECO:0000256" key="2">
    <source>
        <dbReference type="ARBA" id="ARBA00004141"/>
    </source>
</evidence>
<evidence type="ECO:0000256" key="9">
    <source>
        <dbReference type="ARBA" id="ARBA00022989"/>
    </source>
</evidence>
<keyword evidence="11" id="KW-0460">Magnesium</keyword>
<dbReference type="InterPro" id="IPR006370">
    <property type="entry name" value="HB_polyprenyltransferase-like"/>
</dbReference>
<dbReference type="PANTHER" id="PTHR11048">
    <property type="entry name" value="PRENYLTRANSFERASES"/>
    <property type="match status" value="1"/>
</dbReference>
<dbReference type="PANTHER" id="PTHR11048:SF28">
    <property type="entry name" value="4-HYDROXYBENZOATE POLYPRENYLTRANSFERASE, MITOCHONDRIAL"/>
    <property type="match status" value="1"/>
</dbReference>
<dbReference type="CDD" id="cd13959">
    <property type="entry name" value="PT_UbiA_COQ2"/>
    <property type="match status" value="1"/>
</dbReference>
<dbReference type="EMBL" id="FMTS01000003">
    <property type="protein sequence ID" value="SCW61132.1"/>
    <property type="molecule type" value="Genomic_DNA"/>
</dbReference>
<dbReference type="PROSITE" id="PS00943">
    <property type="entry name" value="UBIA"/>
    <property type="match status" value="1"/>
</dbReference>
<dbReference type="Pfam" id="PF01040">
    <property type="entry name" value="UbiA"/>
    <property type="match status" value="1"/>
</dbReference>
<comment type="function">
    <text evidence="11">Catalyzes the prenylation of para-hydroxybenzoate (PHB) with an all-trans polyprenyl group. Mediates the second step in the final reaction sequence of ubiquinone-8 (UQ-8) biosynthesis, which is the condensation of the polyisoprenoid side chain with PHB, generating the first membrane-bound Q intermediate 3-octaprenyl-4-hydroxybenzoate.</text>
</comment>
<reference evidence="14" key="1">
    <citation type="submission" date="2016-10" db="EMBL/GenBank/DDBJ databases">
        <authorList>
            <person name="Varghese N."/>
            <person name="Submissions S."/>
        </authorList>
    </citation>
    <scope>NUCLEOTIDE SEQUENCE [LARGE SCALE GENOMIC DNA]</scope>
    <source>
        <strain evidence="14">CGMCC 1.3431</strain>
    </source>
</reference>
<comment type="pathway">
    <text evidence="11">Cofactor biosynthesis; ubiquinone biosynthesis.</text>
</comment>
<dbReference type="Gene3D" id="1.20.120.1780">
    <property type="entry name" value="UbiA prenyltransferase"/>
    <property type="match status" value="1"/>
</dbReference>
<dbReference type="AlphaFoldDB" id="A0A1G4RVQ3"/>
<dbReference type="UniPathway" id="UPA00232"/>
<comment type="subcellular location">
    <subcellularLocation>
        <location evidence="11">Cell inner membrane</location>
        <topology evidence="11">Multi-pass membrane protein</topology>
    </subcellularLocation>
    <subcellularLocation>
        <location evidence="2">Membrane</location>
        <topology evidence="2">Multi-pass membrane protein</topology>
    </subcellularLocation>
</comment>
<dbReference type="InterPro" id="IPR039653">
    <property type="entry name" value="Prenyltransferase"/>
</dbReference>
<keyword evidence="14" id="KW-1185">Reference proteome</keyword>
<feature type="transmembrane region" description="Helical" evidence="11">
    <location>
        <begin position="181"/>
        <end position="200"/>
    </location>
</feature>
<dbReference type="FunFam" id="1.10.357.140:FF:000008">
    <property type="entry name" value="4-hydroxybenzoate octaprenyltransferase"/>
    <property type="match status" value="1"/>
</dbReference>
<keyword evidence="9 11" id="KW-1133">Transmembrane helix</keyword>
<keyword evidence="4 11" id="KW-1003">Cell membrane</keyword>
<feature type="transmembrane region" description="Helical" evidence="11">
    <location>
        <begin position="108"/>
        <end position="135"/>
    </location>
</feature>
<dbReference type="FunFam" id="1.20.120.1780:FF:000001">
    <property type="entry name" value="4-hydroxybenzoate octaprenyltransferase"/>
    <property type="match status" value="1"/>
</dbReference>
<keyword evidence="6 11" id="KW-0808">Transferase</keyword>
<keyword evidence="8 11" id="KW-0812">Transmembrane</keyword>
<dbReference type="GO" id="GO:0005886">
    <property type="term" value="C:plasma membrane"/>
    <property type="evidence" value="ECO:0007669"/>
    <property type="project" value="UniProtKB-SubCell"/>
</dbReference>
<evidence type="ECO:0000256" key="10">
    <source>
        <dbReference type="ARBA" id="ARBA00023136"/>
    </source>
</evidence>
<keyword evidence="10 11" id="KW-0472">Membrane</keyword>
<dbReference type="GO" id="GO:0006744">
    <property type="term" value="P:ubiquinone biosynthetic process"/>
    <property type="evidence" value="ECO:0007669"/>
    <property type="project" value="UniProtKB-UniRule"/>
</dbReference>
<name>A0A1G4RVQ3_9CAUL</name>
<dbReference type="HAMAP" id="MF_01635">
    <property type="entry name" value="UbiA"/>
    <property type="match status" value="1"/>
</dbReference>
<comment type="cofactor">
    <cofactor evidence="1 11">
        <name>Mg(2+)</name>
        <dbReference type="ChEBI" id="CHEBI:18420"/>
    </cofactor>
</comment>
<comment type="catalytic activity">
    <reaction evidence="11">
        <text>all-trans-octaprenyl diphosphate + 4-hydroxybenzoate = 4-hydroxy-3-(all-trans-octaprenyl)benzoate + diphosphate</text>
        <dbReference type="Rhea" id="RHEA:27782"/>
        <dbReference type="ChEBI" id="CHEBI:1617"/>
        <dbReference type="ChEBI" id="CHEBI:17879"/>
        <dbReference type="ChEBI" id="CHEBI:33019"/>
        <dbReference type="ChEBI" id="CHEBI:57711"/>
        <dbReference type="EC" id="2.5.1.39"/>
    </reaction>
</comment>
<feature type="transmembrane region" description="Helical" evidence="11">
    <location>
        <begin position="343"/>
        <end position="363"/>
    </location>
</feature>
<dbReference type="EC" id="2.5.1.39" evidence="11 12"/>
<evidence type="ECO:0000256" key="5">
    <source>
        <dbReference type="ARBA" id="ARBA00022519"/>
    </source>
</evidence>
<dbReference type="NCBIfam" id="TIGR01474">
    <property type="entry name" value="ubiA_proteo"/>
    <property type="match status" value="1"/>
</dbReference>
<gene>
    <name evidence="11" type="primary">ubiA</name>
    <name evidence="13" type="ORF">SAMN02927928_2201</name>
</gene>
<feature type="transmembrane region" description="Helical" evidence="11">
    <location>
        <begin position="66"/>
        <end position="88"/>
    </location>
</feature>
<evidence type="ECO:0000256" key="11">
    <source>
        <dbReference type="HAMAP-Rule" id="MF_01635"/>
    </source>
</evidence>
<dbReference type="InterPro" id="IPR030470">
    <property type="entry name" value="UbiA_prenylTrfase_CS"/>
</dbReference>
<protein>
    <recommendedName>
        <fullName evidence="11 12">4-hydroxybenzoate octaprenyltransferase</fullName>
        <ecNumber evidence="11 12">2.5.1.39</ecNumber>
    </recommendedName>
    <alternativeName>
        <fullName evidence="11">4-HB polyprenyltransferase</fullName>
    </alternativeName>
</protein>
<evidence type="ECO:0000313" key="13">
    <source>
        <dbReference type="EMBL" id="SCW61132.1"/>
    </source>
</evidence>
<organism evidence="13 14">
    <name type="scientific">Asticcacaulis taihuensis</name>
    <dbReference type="NCBI Taxonomy" id="260084"/>
    <lineage>
        <taxon>Bacteria</taxon>
        <taxon>Pseudomonadati</taxon>
        <taxon>Pseudomonadota</taxon>
        <taxon>Alphaproteobacteria</taxon>
        <taxon>Caulobacterales</taxon>
        <taxon>Caulobacteraceae</taxon>
        <taxon>Asticcacaulis</taxon>
    </lineage>
</organism>
<evidence type="ECO:0000256" key="8">
    <source>
        <dbReference type="ARBA" id="ARBA00022692"/>
    </source>
</evidence>
<dbReference type="Gene3D" id="1.10.357.140">
    <property type="entry name" value="UbiA prenyltransferase"/>
    <property type="match status" value="1"/>
</dbReference>
<dbReference type="InterPro" id="IPR000537">
    <property type="entry name" value="UbiA_prenyltransferase"/>
</dbReference>
<evidence type="ECO:0000256" key="6">
    <source>
        <dbReference type="ARBA" id="ARBA00022679"/>
    </source>
</evidence>
<dbReference type="Proteomes" id="UP000199150">
    <property type="component" value="Unassembled WGS sequence"/>
</dbReference>
<evidence type="ECO:0000256" key="3">
    <source>
        <dbReference type="ARBA" id="ARBA00005985"/>
    </source>
</evidence>
<accession>A0A1G4RVQ3</accession>
<evidence type="ECO:0000256" key="4">
    <source>
        <dbReference type="ARBA" id="ARBA00022475"/>
    </source>
</evidence>